<comment type="caution">
    <text evidence="6">Lacks conserved residue(s) required for the propagation of feature annotation.</text>
</comment>
<dbReference type="InterPro" id="IPR001867">
    <property type="entry name" value="OmpR/PhoB-type_DNA-bd"/>
</dbReference>
<organism evidence="10">
    <name type="scientific">Ralstonia solanacearum</name>
    <name type="common">Pseudomonas solanacearum</name>
    <dbReference type="NCBI Taxonomy" id="305"/>
    <lineage>
        <taxon>Bacteria</taxon>
        <taxon>Pseudomonadati</taxon>
        <taxon>Pseudomonadota</taxon>
        <taxon>Betaproteobacteria</taxon>
        <taxon>Burkholderiales</taxon>
        <taxon>Burkholderiaceae</taxon>
        <taxon>Ralstonia</taxon>
        <taxon>Ralstonia solanacearum species complex</taxon>
    </lineage>
</organism>
<dbReference type="InterPro" id="IPR011006">
    <property type="entry name" value="CheY-like_superfamily"/>
</dbReference>
<evidence type="ECO:0000259" key="8">
    <source>
        <dbReference type="PROSITE" id="PS50110"/>
    </source>
</evidence>
<dbReference type="SUPFAM" id="SSF52172">
    <property type="entry name" value="CheY-like"/>
    <property type="match status" value="1"/>
</dbReference>
<dbReference type="GO" id="GO:0005829">
    <property type="term" value="C:cytosol"/>
    <property type="evidence" value="ECO:0007669"/>
    <property type="project" value="TreeGrafter"/>
</dbReference>
<evidence type="ECO:0000256" key="2">
    <source>
        <dbReference type="ARBA" id="ARBA00023012"/>
    </source>
</evidence>
<dbReference type="SMART" id="SM00862">
    <property type="entry name" value="Trans_reg_C"/>
    <property type="match status" value="1"/>
</dbReference>
<dbReference type="EMBL" id="LN899821">
    <property type="protein sequence ID" value="CUV16594.1"/>
    <property type="molecule type" value="Genomic_DNA"/>
</dbReference>
<dbReference type="InterPro" id="IPR036388">
    <property type="entry name" value="WH-like_DNA-bd_sf"/>
</dbReference>
<reference evidence="10" key="1">
    <citation type="submission" date="2015-10" db="EMBL/GenBank/DDBJ databases">
        <authorList>
            <person name="Gilbert D.G."/>
        </authorList>
    </citation>
    <scope>NUCLEOTIDE SEQUENCE</scope>
    <source>
        <strain evidence="10">Phyl III-seqv23</strain>
    </source>
</reference>
<dbReference type="Pfam" id="PF00486">
    <property type="entry name" value="Trans_reg_C"/>
    <property type="match status" value="1"/>
</dbReference>
<dbReference type="Gene3D" id="3.40.50.2300">
    <property type="match status" value="1"/>
</dbReference>
<keyword evidence="4 7" id="KW-0238">DNA-binding</keyword>
<dbReference type="PANTHER" id="PTHR48111:SF1">
    <property type="entry name" value="TWO-COMPONENT RESPONSE REGULATOR ORR33"/>
    <property type="match status" value="1"/>
</dbReference>
<dbReference type="SUPFAM" id="SSF46894">
    <property type="entry name" value="C-terminal effector domain of the bipartite response regulators"/>
    <property type="match status" value="1"/>
</dbReference>
<gene>
    <name evidence="10" type="ORF">PSS4_v1_150054</name>
</gene>
<dbReference type="GO" id="GO:0000976">
    <property type="term" value="F:transcription cis-regulatory region binding"/>
    <property type="evidence" value="ECO:0007669"/>
    <property type="project" value="TreeGrafter"/>
</dbReference>
<accession>A0A0S4U2Z3</accession>
<dbReference type="PROSITE" id="PS51755">
    <property type="entry name" value="OMPR_PHOB"/>
    <property type="match status" value="1"/>
</dbReference>
<dbReference type="InterPro" id="IPR001789">
    <property type="entry name" value="Sig_transdc_resp-reg_receiver"/>
</dbReference>
<proteinExistence type="predicted"/>
<dbReference type="PANTHER" id="PTHR48111">
    <property type="entry name" value="REGULATOR OF RPOS"/>
    <property type="match status" value="1"/>
</dbReference>
<dbReference type="CDD" id="cd00383">
    <property type="entry name" value="trans_reg_C"/>
    <property type="match status" value="1"/>
</dbReference>
<feature type="DNA-binding region" description="OmpR/PhoB-type" evidence="7">
    <location>
        <begin position="161"/>
        <end position="260"/>
    </location>
</feature>
<dbReference type="InterPro" id="IPR016032">
    <property type="entry name" value="Sig_transdc_resp-reg_C-effctor"/>
</dbReference>
<dbReference type="InterPro" id="IPR039420">
    <property type="entry name" value="WalR-like"/>
</dbReference>
<dbReference type="AlphaFoldDB" id="A0A0S4U2Z3"/>
<dbReference type="PROSITE" id="PS50110">
    <property type="entry name" value="RESPONSE_REGULATORY"/>
    <property type="match status" value="1"/>
</dbReference>
<dbReference type="Gene3D" id="1.10.10.10">
    <property type="entry name" value="Winged helix-like DNA-binding domain superfamily/Winged helix DNA-binding domain"/>
    <property type="match status" value="1"/>
</dbReference>
<sequence>MGLAGRLVLVGVVRRGIARVHGGMSGRTTESPAMKIGLIDAHLARLQTIHTALRPTRFECVPLFLSRQVFEAIDESGINLLMVGAHAHDMPGLSLVRSVRERVGSGMAIVYLGDGRADTETTDALNHGADLCFQGEIRPPELVARLDALIRRVAVSRAVRAAEIKLSHYTVDRQNRSIHLRETPLSVHAREFELALLLFANVGRILTRTDIELALWGRELSPYSRTLDTHVSRLRKKLLLTPENGLRLRAIYGHGFCLERVMDTVPAAELSQVF</sequence>
<dbReference type="GO" id="GO:0006355">
    <property type="term" value="P:regulation of DNA-templated transcription"/>
    <property type="evidence" value="ECO:0007669"/>
    <property type="project" value="InterPro"/>
</dbReference>
<feature type="domain" description="Response regulatory" evidence="8">
    <location>
        <begin position="35"/>
        <end position="150"/>
    </location>
</feature>
<evidence type="ECO:0000313" key="10">
    <source>
        <dbReference type="EMBL" id="CUV16594.1"/>
    </source>
</evidence>
<dbReference type="GO" id="GO:0032993">
    <property type="term" value="C:protein-DNA complex"/>
    <property type="evidence" value="ECO:0007669"/>
    <property type="project" value="TreeGrafter"/>
</dbReference>
<evidence type="ECO:0000256" key="4">
    <source>
        <dbReference type="ARBA" id="ARBA00023125"/>
    </source>
</evidence>
<keyword evidence="1" id="KW-0597">Phosphoprotein</keyword>
<feature type="domain" description="OmpR/PhoB-type" evidence="9">
    <location>
        <begin position="161"/>
        <end position="260"/>
    </location>
</feature>
<evidence type="ECO:0000256" key="7">
    <source>
        <dbReference type="PROSITE-ProRule" id="PRU01091"/>
    </source>
</evidence>
<keyword evidence="2" id="KW-0902">Two-component regulatory system</keyword>
<keyword evidence="3" id="KW-0805">Transcription regulation</keyword>
<evidence type="ECO:0000256" key="5">
    <source>
        <dbReference type="ARBA" id="ARBA00023163"/>
    </source>
</evidence>
<evidence type="ECO:0000256" key="3">
    <source>
        <dbReference type="ARBA" id="ARBA00023015"/>
    </source>
</evidence>
<evidence type="ECO:0000256" key="6">
    <source>
        <dbReference type="PROSITE-ProRule" id="PRU00169"/>
    </source>
</evidence>
<protein>
    <submittedName>
        <fullName evidence="10">Putative two-component system response regulator transcription regulator protein</fullName>
    </submittedName>
</protein>
<name>A0A0S4U2Z3_RALSL</name>
<dbReference type="GO" id="GO:0000156">
    <property type="term" value="F:phosphorelay response regulator activity"/>
    <property type="evidence" value="ECO:0007669"/>
    <property type="project" value="TreeGrafter"/>
</dbReference>
<evidence type="ECO:0000259" key="9">
    <source>
        <dbReference type="PROSITE" id="PS51755"/>
    </source>
</evidence>
<evidence type="ECO:0000256" key="1">
    <source>
        <dbReference type="ARBA" id="ARBA00022553"/>
    </source>
</evidence>
<keyword evidence="5" id="KW-0804">Transcription</keyword>